<evidence type="ECO:0000256" key="5">
    <source>
        <dbReference type="RuleBase" id="RU367024"/>
    </source>
</evidence>
<keyword evidence="3 5" id="KW-0378">Hydrolase</keyword>
<dbReference type="InterPro" id="IPR029054">
    <property type="entry name" value="dUTPase-like"/>
</dbReference>
<dbReference type="Pfam" id="PF00692">
    <property type="entry name" value="dUTPase"/>
    <property type="match status" value="1"/>
</dbReference>
<dbReference type="NCBIfam" id="TIGR00576">
    <property type="entry name" value="dut"/>
    <property type="match status" value="1"/>
</dbReference>
<dbReference type="SUPFAM" id="SSF51283">
    <property type="entry name" value="dUTPase-like"/>
    <property type="match status" value="1"/>
</dbReference>
<evidence type="ECO:0000256" key="2">
    <source>
        <dbReference type="ARBA" id="ARBA00006581"/>
    </source>
</evidence>
<dbReference type="AlphaFoldDB" id="A0A914KFG9"/>
<dbReference type="GO" id="GO:0006226">
    <property type="term" value="P:dUMP biosynthetic process"/>
    <property type="evidence" value="ECO:0007669"/>
    <property type="project" value="UniProtKB-UniRule"/>
</dbReference>
<accession>A0A914KFG9</accession>
<comment type="pathway">
    <text evidence="1 5">Pyrimidine metabolism; dUMP biosynthesis; dUMP from dCTP (dUTP route): step 2/2.</text>
</comment>
<dbReference type="Proteomes" id="UP000887563">
    <property type="component" value="Unplaced"/>
</dbReference>
<protein>
    <recommendedName>
        <fullName evidence="5">Deoxyuridine 5'-triphosphate nucleotidohydrolase</fullName>
        <shortName evidence="5">dUTPase</shortName>
        <ecNumber evidence="5">3.6.1.23</ecNumber>
    </recommendedName>
    <alternativeName>
        <fullName evidence="5">dUTP pyrophosphatase</fullName>
    </alternativeName>
</protein>
<evidence type="ECO:0000313" key="9">
    <source>
        <dbReference type="WBParaSite" id="Minc3s00001g00042"/>
    </source>
</evidence>
<keyword evidence="5" id="KW-0479">Metal-binding</keyword>
<dbReference type="PANTHER" id="PTHR11241:SF0">
    <property type="entry name" value="DEOXYURIDINE 5'-TRIPHOSPHATE NUCLEOTIDOHYDROLASE"/>
    <property type="match status" value="1"/>
</dbReference>
<dbReference type="PANTHER" id="PTHR11241">
    <property type="entry name" value="DEOXYURIDINE 5'-TRIPHOSPHATE NUCLEOTIDOHYDROLASE"/>
    <property type="match status" value="1"/>
</dbReference>
<sequence length="162" mass="17859">MEGEDDATDPQIFPPEEEEENEEHQLSYKKIKKEALAPVFGSEGAVGADLHSAEECVVPAKGKYLVSTGLQIALPKGYYGRIAPRPGFASKNFVDVSADVIDTDYRGELKVLLFNFSDSDFKISVGDRIAQLVCTSYIKPKLVEVTNLDENDDEDEMLVLIA</sequence>
<evidence type="ECO:0000256" key="1">
    <source>
        <dbReference type="ARBA" id="ARBA00005142"/>
    </source>
</evidence>
<dbReference type="InterPro" id="IPR036157">
    <property type="entry name" value="dUTPase-like_sf"/>
</dbReference>
<dbReference type="EC" id="3.6.1.23" evidence="5"/>
<evidence type="ECO:0000259" key="7">
    <source>
        <dbReference type="Pfam" id="PF00692"/>
    </source>
</evidence>
<dbReference type="InterPro" id="IPR033704">
    <property type="entry name" value="dUTPase_trimeric"/>
</dbReference>
<keyword evidence="4 5" id="KW-0546">Nucleotide metabolism</keyword>
<evidence type="ECO:0000256" key="4">
    <source>
        <dbReference type="ARBA" id="ARBA00023080"/>
    </source>
</evidence>
<comment type="catalytic activity">
    <reaction evidence="5">
        <text>dUTP + H2O = dUMP + diphosphate + H(+)</text>
        <dbReference type="Rhea" id="RHEA:10248"/>
        <dbReference type="ChEBI" id="CHEBI:15377"/>
        <dbReference type="ChEBI" id="CHEBI:15378"/>
        <dbReference type="ChEBI" id="CHEBI:33019"/>
        <dbReference type="ChEBI" id="CHEBI:61555"/>
        <dbReference type="ChEBI" id="CHEBI:246422"/>
        <dbReference type="EC" id="3.6.1.23"/>
    </reaction>
</comment>
<evidence type="ECO:0000313" key="8">
    <source>
        <dbReference type="Proteomes" id="UP000887563"/>
    </source>
</evidence>
<comment type="cofactor">
    <cofactor evidence="5">
        <name>Mg(2+)</name>
        <dbReference type="ChEBI" id="CHEBI:18420"/>
    </cofactor>
</comment>
<evidence type="ECO:0000256" key="3">
    <source>
        <dbReference type="ARBA" id="ARBA00022801"/>
    </source>
</evidence>
<dbReference type="WBParaSite" id="Minc3s00001g00042">
    <property type="protein sequence ID" value="Minc3s00001g00042"/>
    <property type="gene ID" value="Minc3s00001g00042"/>
</dbReference>
<organism evidence="8 9">
    <name type="scientific">Meloidogyne incognita</name>
    <name type="common">Southern root-knot nematode worm</name>
    <name type="synonym">Oxyuris incognita</name>
    <dbReference type="NCBI Taxonomy" id="6306"/>
    <lineage>
        <taxon>Eukaryota</taxon>
        <taxon>Metazoa</taxon>
        <taxon>Ecdysozoa</taxon>
        <taxon>Nematoda</taxon>
        <taxon>Chromadorea</taxon>
        <taxon>Rhabditida</taxon>
        <taxon>Tylenchina</taxon>
        <taxon>Tylenchomorpha</taxon>
        <taxon>Tylenchoidea</taxon>
        <taxon>Meloidogynidae</taxon>
        <taxon>Meloidogyninae</taxon>
        <taxon>Meloidogyne</taxon>
        <taxon>Meloidogyne incognita group</taxon>
    </lineage>
</organism>
<name>A0A914KFG9_MELIC</name>
<feature type="region of interest" description="Disordered" evidence="6">
    <location>
        <begin position="1"/>
        <end position="27"/>
    </location>
</feature>
<dbReference type="InterPro" id="IPR008181">
    <property type="entry name" value="dUTPase"/>
</dbReference>
<keyword evidence="8" id="KW-1185">Reference proteome</keyword>
<dbReference type="GO" id="GO:0046081">
    <property type="term" value="P:dUTP catabolic process"/>
    <property type="evidence" value="ECO:0007669"/>
    <property type="project" value="UniProtKB-UniRule"/>
</dbReference>
<comment type="similarity">
    <text evidence="2 5">Belongs to the dUTPase family.</text>
</comment>
<dbReference type="CDD" id="cd07557">
    <property type="entry name" value="trimeric_dUTPase"/>
    <property type="match status" value="1"/>
</dbReference>
<proteinExistence type="inferred from homology"/>
<evidence type="ECO:0000256" key="6">
    <source>
        <dbReference type="SAM" id="MobiDB-lite"/>
    </source>
</evidence>
<dbReference type="Gene3D" id="2.70.40.10">
    <property type="match status" value="1"/>
</dbReference>
<feature type="domain" description="dUTPase-like" evidence="7">
    <location>
        <begin position="37"/>
        <end position="154"/>
    </location>
</feature>
<keyword evidence="5" id="KW-0460">Magnesium</keyword>
<dbReference type="GO" id="GO:0000287">
    <property type="term" value="F:magnesium ion binding"/>
    <property type="evidence" value="ECO:0007669"/>
    <property type="project" value="UniProtKB-UniRule"/>
</dbReference>
<reference evidence="9" key="1">
    <citation type="submission" date="2022-11" db="UniProtKB">
        <authorList>
            <consortium name="WormBaseParasite"/>
        </authorList>
    </citation>
    <scope>IDENTIFICATION</scope>
</reference>
<dbReference type="GO" id="GO:0004170">
    <property type="term" value="F:dUTP diphosphatase activity"/>
    <property type="evidence" value="ECO:0007669"/>
    <property type="project" value="UniProtKB-UniRule"/>
</dbReference>
<comment type="function">
    <text evidence="5">Involved in nucleotide metabolism via production of dUMP, the immediate precursor of thymidine nucleotides, and decreases the intracellular concentration of dUTP so that uracil cannot be incorporated into DNA.</text>
</comment>